<dbReference type="InterPro" id="IPR028081">
    <property type="entry name" value="Leu-bd"/>
</dbReference>
<dbReference type="InterPro" id="IPR028082">
    <property type="entry name" value="Peripla_BP_I"/>
</dbReference>
<feature type="chain" id="PRO_5038473457" description="Leucine-binding protein domain-containing protein" evidence="4">
    <location>
        <begin position="20"/>
        <end position="421"/>
    </location>
</feature>
<accession>A0A9E7C295</accession>
<dbReference type="AlphaFoldDB" id="A0A9E7C295"/>
<dbReference type="PANTHER" id="PTHR30483">
    <property type="entry name" value="LEUCINE-SPECIFIC-BINDING PROTEIN"/>
    <property type="match status" value="1"/>
</dbReference>
<dbReference type="EMBL" id="CP087164">
    <property type="protein sequence ID" value="UGS38221.1"/>
    <property type="molecule type" value="Genomic_DNA"/>
</dbReference>
<dbReference type="Proteomes" id="UP001162834">
    <property type="component" value="Chromosome"/>
</dbReference>
<dbReference type="RefSeq" id="WP_259312251.1">
    <property type="nucleotide sequence ID" value="NZ_CP087164.1"/>
</dbReference>
<feature type="region of interest" description="Disordered" evidence="3">
    <location>
        <begin position="23"/>
        <end position="47"/>
    </location>
</feature>
<name>A0A9E7C295_9ACTN</name>
<feature type="signal peptide" evidence="4">
    <location>
        <begin position="1"/>
        <end position="19"/>
    </location>
</feature>
<evidence type="ECO:0000313" key="7">
    <source>
        <dbReference type="Proteomes" id="UP001162834"/>
    </source>
</evidence>
<dbReference type="Pfam" id="PF13458">
    <property type="entry name" value="Peripla_BP_6"/>
    <property type="match status" value="1"/>
</dbReference>
<proteinExistence type="inferred from homology"/>
<sequence>MRRRVVPVTIAAIAAMSIAAGCGGSDTEGDTSTAQPAATSAASTAPGGAGEPIKLGAVLSLTGAGASLGVQEKEALELMAKQVNGAGGVDGRPVELQVVDDKSAPDQAVTATRSMLQGFKPQAIIGGSVSATCLAMKPVTDQEKIVQYCLSAAPIPDPPNMYFSSQSPFGRWIGDMPMHWLKEQGIKSVGCIGTNDTSGQLTVEVTEKAAKAAGLEFYSETFNPTDTDVTPQLTKLRDKKPESLLICSTGAAAVTALQGINQLGFDVPVWVTSGSASLPIAQLIKDILPKQGAYTAGAKIQVADALSDDDPQKQQIQEFATAYKEAYGKPADIFAATAADAFSIVVDAIAKAGDGASEEDIAKTMVDAGPYQGIQLTYDFTDADHRGTDIDGVVEKFTPDGGFELVKTYDPSAVPAYAEGG</sequence>
<comment type="similarity">
    <text evidence="1">Belongs to the leucine-binding protein family.</text>
</comment>
<feature type="domain" description="Leucine-binding protein" evidence="5">
    <location>
        <begin position="52"/>
        <end position="388"/>
    </location>
</feature>
<evidence type="ECO:0000259" key="5">
    <source>
        <dbReference type="Pfam" id="PF13458"/>
    </source>
</evidence>
<organism evidence="6 7">
    <name type="scientific">Capillimicrobium parvum</name>
    <dbReference type="NCBI Taxonomy" id="2884022"/>
    <lineage>
        <taxon>Bacteria</taxon>
        <taxon>Bacillati</taxon>
        <taxon>Actinomycetota</taxon>
        <taxon>Thermoleophilia</taxon>
        <taxon>Solirubrobacterales</taxon>
        <taxon>Capillimicrobiaceae</taxon>
        <taxon>Capillimicrobium</taxon>
    </lineage>
</organism>
<keyword evidence="2 4" id="KW-0732">Signal</keyword>
<feature type="compositionally biased region" description="Low complexity" evidence="3">
    <location>
        <begin position="32"/>
        <end position="46"/>
    </location>
</feature>
<dbReference type="KEGG" id="sbae:DSM104329_04645"/>
<dbReference type="InterPro" id="IPR051010">
    <property type="entry name" value="BCAA_transport"/>
</dbReference>
<dbReference type="PROSITE" id="PS51257">
    <property type="entry name" value="PROKAR_LIPOPROTEIN"/>
    <property type="match status" value="1"/>
</dbReference>
<dbReference type="PANTHER" id="PTHR30483:SF38">
    <property type="entry name" value="BLR7848 PROTEIN"/>
    <property type="match status" value="1"/>
</dbReference>
<dbReference type="SUPFAM" id="SSF53822">
    <property type="entry name" value="Periplasmic binding protein-like I"/>
    <property type="match status" value="1"/>
</dbReference>
<evidence type="ECO:0000256" key="3">
    <source>
        <dbReference type="SAM" id="MobiDB-lite"/>
    </source>
</evidence>
<keyword evidence="7" id="KW-1185">Reference proteome</keyword>
<dbReference type="Gene3D" id="3.40.50.2300">
    <property type="match status" value="2"/>
</dbReference>
<evidence type="ECO:0000313" key="6">
    <source>
        <dbReference type="EMBL" id="UGS38221.1"/>
    </source>
</evidence>
<reference evidence="6" key="1">
    <citation type="journal article" date="2022" name="Int. J. Syst. Evol. Microbiol.">
        <title>Pseudomonas aegrilactucae sp. nov. and Pseudomonas morbosilactucae sp. nov., pathogens causing bacterial rot of lettuce in Japan.</title>
        <authorList>
            <person name="Sawada H."/>
            <person name="Fujikawa T."/>
            <person name="Satou M."/>
        </authorList>
    </citation>
    <scope>NUCLEOTIDE SEQUENCE</scope>
    <source>
        <strain evidence="6">0166_1</strain>
    </source>
</reference>
<evidence type="ECO:0000256" key="1">
    <source>
        <dbReference type="ARBA" id="ARBA00010062"/>
    </source>
</evidence>
<evidence type="ECO:0000256" key="4">
    <source>
        <dbReference type="SAM" id="SignalP"/>
    </source>
</evidence>
<evidence type="ECO:0000256" key="2">
    <source>
        <dbReference type="ARBA" id="ARBA00022729"/>
    </source>
</evidence>
<gene>
    <name evidence="6" type="ORF">DSM104329_04645</name>
</gene>
<protein>
    <recommendedName>
        <fullName evidence="5">Leucine-binding protein domain-containing protein</fullName>
    </recommendedName>
</protein>